<evidence type="ECO:0000256" key="8">
    <source>
        <dbReference type="ARBA" id="ARBA00058225"/>
    </source>
</evidence>
<dbReference type="InterPro" id="IPR025984">
    <property type="entry name" value="DCTPP"/>
</dbReference>
<evidence type="ECO:0000256" key="2">
    <source>
        <dbReference type="ARBA" id="ARBA00006234"/>
    </source>
</evidence>
<dbReference type="InterPro" id="IPR000719">
    <property type="entry name" value="Prot_kinase_dom"/>
</dbReference>
<comment type="similarity">
    <text evidence="2">Belongs to the protein kinase superfamily. CAMK Ser/Thr protein kinase family. SNF1 subfamily.</text>
</comment>
<dbReference type="Gene3D" id="1.10.287.1080">
    <property type="entry name" value="MazG-like"/>
    <property type="match status" value="2"/>
</dbReference>
<feature type="binding site" evidence="9">
    <location>
        <position position="104"/>
    </location>
    <ligand>
        <name>ATP</name>
        <dbReference type="ChEBI" id="CHEBI:30616"/>
    </ligand>
</feature>
<feature type="binding site" evidence="9">
    <location>
        <position position="799"/>
    </location>
    <ligand>
        <name>ATP</name>
        <dbReference type="ChEBI" id="CHEBI:30616"/>
    </ligand>
</feature>
<organism evidence="11 12">
    <name type="scientific">Cannabis sativa</name>
    <name type="common">Hemp</name>
    <name type="synonym">Marijuana</name>
    <dbReference type="NCBI Taxonomy" id="3483"/>
    <lineage>
        <taxon>Eukaryota</taxon>
        <taxon>Viridiplantae</taxon>
        <taxon>Streptophyta</taxon>
        <taxon>Embryophyta</taxon>
        <taxon>Tracheophyta</taxon>
        <taxon>Spermatophyta</taxon>
        <taxon>Magnoliopsida</taxon>
        <taxon>eudicotyledons</taxon>
        <taxon>Gunneridae</taxon>
        <taxon>Pentapetalae</taxon>
        <taxon>rosids</taxon>
        <taxon>fabids</taxon>
        <taxon>Rosales</taxon>
        <taxon>Cannabaceae</taxon>
        <taxon>Cannabis</taxon>
    </lineage>
</organism>
<keyword evidence="4" id="KW-0808">Transferase</keyword>
<dbReference type="PROSITE" id="PS50011">
    <property type="entry name" value="PROTEIN_KINASE_DOM"/>
    <property type="match status" value="5"/>
</dbReference>
<keyword evidence="3" id="KW-0723">Serine/threonine-protein kinase</keyword>
<dbReference type="PANTHER" id="PTHR24349">
    <property type="entry name" value="SERINE/THREONINE-PROTEIN KINASE"/>
    <property type="match status" value="1"/>
</dbReference>
<dbReference type="SUPFAM" id="SSF56112">
    <property type="entry name" value="Protein kinase-like (PK-like)"/>
    <property type="match status" value="5"/>
</dbReference>
<dbReference type="InterPro" id="IPR050205">
    <property type="entry name" value="CDPK_Ser/Thr_kinases"/>
</dbReference>
<dbReference type="InterPro" id="IPR017441">
    <property type="entry name" value="Protein_kinase_ATP_BS"/>
</dbReference>
<dbReference type="GO" id="GO:0004674">
    <property type="term" value="F:protein serine/threonine kinase activity"/>
    <property type="evidence" value="ECO:0007669"/>
    <property type="project" value="UniProtKB-KW"/>
</dbReference>
<feature type="binding site" evidence="9">
    <location>
        <position position="475"/>
    </location>
    <ligand>
        <name>ATP</name>
        <dbReference type="ChEBI" id="CHEBI:30616"/>
    </ligand>
</feature>
<dbReference type="SUPFAM" id="SSF101386">
    <property type="entry name" value="all-alpha NTP pyrophosphatases"/>
    <property type="match status" value="3"/>
</dbReference>
<dbReference type="GO" id="GO:0047429">
    <property type="term" value="F:nucleoside triphosphate diphosphatase activity"/>
    <property type="evidence" value="ECO:0007669"/>
    <property type="project" value="InterPro"/>
</dbReference>
<dbReference type="SMART" id="SM00220">
    <property type="entry name" value="S_TKc"/>
    <property type="match status" value="5"/>
</dbReference>
<evidence type="ECO:0000259" key="10">
    <source>
        <dbReference type="PROSITE" id="PS50011"/>
    </source>
</evidence>
<protein>
    <recommendedName>
        <fullName evidence="10">Protein kinase domain-containing protein</fullName>
    </recommendedName>
</protein>
<dbReference type="Proteomes" id="UP000583929">
    <property type="component" value="Unassembled WGS sequence"/>
</dbReference>
<dbReference type="FunFam" id="3.30.200.20:FF:000042">
    <property type="entry name" value="Aurora kinase A"/>
    <property type="match status" value="4"/>
</dbReference>
<feature type="domain" description="Protein kinase" evidence="10">
    <location>
        <begin position="75"/>
        <end position="334"/>
    </location>
</feature>
<name>A0A7J6FA26_CANSA</name>
<keyword evidence="12" id="KW-1185">Reference proteome</keyword>
<keyword evidence="6" id="KW-0418">Kinase</keyword>
<evidence type="ECO:0000256" key="9">
    <source>
        <dbReference type="PROSITE-ProRule" id="PRU10141"/>
    </source>
</evidence>
<evidence type="ECO:0000256" key="5">
    <source>
        <dbReference type="ARBA" id="ARBA00022741"/>
    </source>
</evidence>
<feature type="domain" description="Protein kinase" evidence="10">
    <location>
        <begin position="1116"/>
        <end position="1385"/>
    </location>
</feature>
<proteinExistence type="inferred from homology"/>
<feature type="domain" description="Protein kinase" evidence="10">
    <location>
        <begin position="446"/>
        <end position="713"/>
    </location>
</feature>
<dbReference type="FunFam" id="1.10.510.10:FF:000571">
    <property type="entry name" value="Maternal embryonic leucine zipper kinase"/>
    <property type="match status" value="5"/>
</dbReference>
<dbReference type="EMBL" id="JAATIQ010000246">
    <property type="protein sequence ID" value="KAF4367561.1"/>
    <property type="molecule type" value="Genomic_DNA"/>
</dbReference>
<dbReference type="CDD" id="cd05117">
    <property type="entry name" value="STKc_CAMK"/>
    <property type="match status" value="5"/>
</dbReference>
<dbReference type="GO" id="GO:0009143">
    <property type="term" value="P:nucleoside triphosphate catabolic process"/>
    <property type="evidence" value="ECO:0007669"/>
    <property type="project" value="InterPro"/>
</dbReference>
<dbReference type="CDD" id="cd11537">
    <property type="entry name" value="NTP-PPase_RS21-C6_like"/>
    <property type="match status" value="2"/>
</dbReference>
<dbReference type="Pfam" id="PF00069">
    <property type="entry name" value="Pkinase"/>
    <property type="match status" value="5"/>
</dbReference>
<evidence type="ECO:0000256" key="7">
    <source>
        <dbReference type="ARBA" id="ARBA00022840"/>
    </source>
</evidence>
<evidence type="ECO:0000313" key="12">
    <source>
        <dbReference type="Proteomes" id="UP000583929"/>
    </source>
</evidence>
<reference evidence="11 12" key="1">
    <citation type="journal article" date="2020" name="bioRxiv">
        <title>Sequence and annotation of 42 cannabis genomes reveals extensive copy number variation in cannabinoid synthesis and pathogen resistance genes.</title>
        <authorList>
            <person name="Mckernan K.J."/>
            <person name="Helbert Y."/>
            <person name="Kane L.T."/>
            <person name="Ebling H."/>
            <person name="Zhang L."/>
            <person name="Liu B."/>
            <person name="Eaton Z."/>
            <person name="Mclaughlin S."/>
            <person name="Kingan S."/>
            <person name="Baybayan P."/>
            <person name="Concepcion G."/>
            <person name="Jordan M."/>
            <person name="Riva A."/>
            <person name="Barbazuk W."/>
            <person name="Harkins T."/>
        </authorList>
    </citation>
    <scope>NUCLEOTIDE SEQUENCE [LARGE SCALE GENOMIC DNA]</scope>
    <source>
        <strain evidence="12">cv. Jamaican Lion 4</strain>
        <tissue evidence="11">Leaf</tissue>
    </source>
</reference>
<feature type="domain" description="Protein kinase" evidence="10">
    <location>
        <begin position="770"/>
        <end position="1049"/>
    </location>
</feature>
<evidence type="ECO:0000256" key="1">
    <source>
        <dbReference type="ARBA" id="ARBA00005354"/>
    </source>
</evidence>
<dbReference type="PROSITE" id="PS00107">
    <property type="entry name" value="PROTEIN_KINASE_ATP"/>
    <property type="match status" value="5"/>
</dbReference>
<comment type="function">
    <text evidence="8">CIPK serine-threonine protein kinases interact with CBL proteins. Binding of a CBL protein to the regulatory NAF domain of CIPK protein lead to the activation of the kinase in a calcium-dependent manner.</text>
</comment>
<gene>
    <name evidence="11" type="ORF">G4B88_003765</name>
</gene>
<evidence type="ECO:0000256" key="4">
    <source>
        <dbReference type="ARBA" id="ARBA00022679"/>
    </source>
</evidence>
<dbReference type="Gene3D" id="1.10.510.10">
    <property type="entry name" value="Transferase(Phosphotransferase) domain 1"/>
    <property type="match status" value="5"/>
</dbReference>
<dbReference type="PROSITE" id="PS00108">
    <property type="entry name" value="PROTEIN_KINASE_ST"/>
    <property type="match status" value="5"/>
</dbReference>
<accession>A0A7J6FA26</accession>
<evidence type="ECO:0000256" key="3">
    <source>
        <dbReference type="ARBA" id="ARBA00022527"/>
    </source>
</evidence>
<feature type="binding site" evidence="9">
    <location>
        <position position="1145"/>
    </location>
    <ligand>
        <name>ATP</name>
        <dbReference type="ChEBI" id="CHEBI:30616"/>
    </ligand>
</feature>
<keyword evidence="7 9" id="KW-0067">ATP-binding</keyword>
<keyword evidence="5 9" id="KW-0547">Nucleotide-binding</keyword>
<dbReference type="InterPro" id="IPR008271">
    <property type="entry name" value="Ser/Thr_kinase_AS"/>
</dbReference>
<feature type="domain" description="Protein kinase" evidence="10">
    <location>
        <begin position="1499"/>
        <end position="1765"/>
    </location>
</feature>
<comment type="caution">
    <text evidence="11">The sequence shown here is derived from an EMBL/GenBank/DDBJ whole genome shotgun (WGS) entry which is preliminary data.</text>
</comment>
<dbReference type="GO" id="GO:0005524">
    <property type="term" value="F:ATP binding"/>
    <property type="evidence" value="ECO:0007669"/>
    <property type="project" value="UniProtKB-UniRule"/>
</dbReference>
<evidence type="ECO:0000313" key="11">
    <source>
        <dbReference type="EMBL" id="KAF4367561.1"/>
    </source>
</evidence>
<feature type="binding site" evidence="9">
    <location>
        <position position="1528"/>
    </location>
    <ligand>
        <name>ATP</name>
        <dbReference type="ChEBI" id="CHEBI:30616"/>
    </ligand>
</feature>
<evidence type="ECO:0000256" key="6">
    <source>
        <dbReference type="ARBA" id="ARBA00022777"/>
    </source>
</evidence>
<dbReference type="Gene3D" id="3.30.200.20">
    <property type="entry name" value="Phosphorylase Kinase, domain 1"/>
    <property type="match status" value="1"/>
</dbReference>
<comment type="similarity">
    <text evidence="1">Belongs to the protein kinase superfamily. CAMK Ser/Thr protein kinase family. CaMK subfamily.</text>
</comment>
<sequence>MADFAKERNWEQYHSPRNLLLAIRRTLRDIPMERKVPKGLPGWKEEEKVHLGELSDVLLYLIRLSDMCGVDLGKAALRKEIGQGTYGTTYLCRHLITNETLACKEKIENIYRELTIMMTLSDHPNIVKLKAFREDEDFFYFIMELCEGGELFDRIEAKDYLTEAEAAPVAKMIAKAVCMCHVAGVIHRDLKPENFLFLNNQPDSPLKLIDFGFSVFFKPNQRFSDIVGTLSYVAPEMLSQWKRHGPEVDIWSAGVIIYIMLCGHFPFYLNSDLDFDKTTQTTCAILKGDIDFETQPWPQISESAKSLIRQMLERDPKKRLTAQQVLVKLLHGISRLQRNPRAIPPLLLIMLIMVGEVGELSEIFQWKGEVPKGLPGWKEEEKVHLGEELSDVLLYLIRLSDMCGVDLGKAALRKIGLNAIKHVTYGHGRKLRGVLINQPRMIGSDYELGKEIGQGTYGTTYLCRHLITNETLACKVISKANITTQEKIENIYRELTIMMTLSDHPNIVKLKAFREDEDFFYFIMELCEGGELFDRIEAKDYLTEAEAAPVAKMIAKAVCMCHVAGVIHRDLKPENFLFLNNQPDSPLKLIDFGFSVFFKPNQRFSDIVGTLSYVAPEMLSQWKRHGPEVDIWSAGVIIYIMLCGHFPFYLNSDLDFDKTTQTTCAILKGDIDFETQPWPQISESAKSLIRQMLERDPKKRLTAQQVLVLFSVLVGEVGELSEIFQWKGEVPKGLPGWKEEEKVHLGEELSDVLLYLIRLSDMCGVDLGKAALRKEIGQGTYGTTYLCRHLVTNETLACKVISKANITTQEKIENIYRELTIMMTLSDHPNIVKLKAFREDEDFFYFIMELCEGGELFDRIEAKDYLTEAEAAPVAKMIAKAVCMCHVAGVIHRDLKPENFLFLNNQPDSPLKLIDFGFSVFFKPNQRFSDIVGTLSYVAPEMLSQWKRHGPEVDIWSAGVIIYIMLCGHFPFCLDSDLDYDKTTQTTCAILKGDIDFETQPWPQISESAKSLIRQMLERDPKKRLTAQQVLGDKVGENKACLGPLHLFKVFLIERLSNCLFEIRFGDAFSLSANCFIVEHMTASVAAMVVICRGLKPVLINMEDVLDQRRMIGNKYELGEKLGEGAYGVTYLCRDLVTHETLACKAISKAHMDTKEEIENIYNEVTIMMKLPDHPNIVKLKAFCEDRNNFYLIMELCKGGELVDLIKAKNYLSEAEAAPVAKMIVKAIMTCHTNGIMHRDLKPENLLFLNNKQDSPLKLIDFGFSAFFKPNQRFSNIVGTLYYAAPEILSKWKCHGPEVDIWSAGVIIYIMLCGNFPFYPEFSDDSSYDHSITQMSCAILKGDIDFRTQPWPRISESAKSLIRQMLERDPKKRLTAQQVLATPTMVAEGEWLTEITDSTENNDIPIRRRNHGGGETKLERTRLCLGPLHLFKVFLIERLSNCLFEIRFGDAFSLSTNCFIVEHMTASVAAMVVICRGLKPVLINMEDVLDQRRMIGNKYELGEKLGEGAYGVTYLCRDLVTHETLACKAISKAHMDTKEEIENIYNEVTIMMKLPDHPNIVKLKAFCEDRNNFYLIMELCKGGELVDLIKAKNYLSEAEAAPVAKMIVKAIMTCHTNGIMHRDLKPENLLFLNNKQDSPLKLIDFGFSAFFKPNQRFSNIVGTLYYAAPEILSKWKCHGPEVDIWSAGVIIYIMLCGNFPFYPEFSDDSSYDHSITQMSCAILKGDIDFQTQPWPRISESAKSLIRQMLERDPKKRLTAQQVLGN</sequence>
<dbReference type="InterPro" id="IPR011009">
    <property type="entry name" value="Kinase-like_dom_sf"/>
</dbReference>